<accession>C2XU26</accession>
<reference evidence="2" key="1">
    <citation type="journal article" date="2012" name="Genome Res.">
        <title>Genomic characterization of the Bacillus cereus sensu lato species: Backdrop to the evolution of Bacillus anthracis.</title>
        <authorList>
            <person name="Zwick M.E."/>
            <person name="Joseph S.J."/>
            <person name="Didelot X."/>
            <person name="Chen P.E."/>
            <person name="Bishop-Lilly K.A."/>
            <person name="Stewart A.C."/>
            <person name="Willner K."/>
            <person name="Nolan N."/>
            <person name="Lentz S."/>
            <person name="Thomason M.K."/>
            <person name="Sozhamannan S."/>
            <person name="Mateczun A.J."/>
            <person name="Du L."/>
            <person name="Read T.D."/>
        </authorList>
    </citation>
    <scope>NUCLEOTIDE SEQUENCE [LARGE SCALE GENOMIC DNA]</scope>
    <source>
        <strain evidence="2">AH603</strain>
    </source>
</reference>
<evidence type="ECO:0000313" key="2">
    <source>
        <dbReference type="EMBL" id="EEL70919.1"/>
    </source>
</evidence>
<evidence type="ECO:0000256" key="1">
    <source>
        <dbReference type="SAM" id="Phobius"/>
    </source>
</evidence>
<dbReference type="Proteomes" id="UP000001753">
    <property type="component" value="Chromosome"/>
</dbReference>
<keyword evidence="1" id="KW-1133">Transmembrane helix</keyword>
<name>C2XU26_BACMY</name>
<gene>
    <name evidence="2" type="ORF">bcere0026_21970</name>
</gene>
<protein>
    <submittedName>
        <fullName evidence="2">40-residue YVTN family beta-propeller repeat protein</fullName>
    </submittedName>
</protein>
<sequence>MLFGETATPIGLVPTGMVAITVLVAVSITETVLEKILVT</sequence>
<organism evidence="2">
    <name type="scientific">Bacillus mycoides</name>
    <dbReference type="NCBI Taxonomy" id="1405"/>
    <lineage>
        <taxon>Bacteria</taxon>
        <taxon>Bacillati</taxon>
        <taxon>Bacillota</taxon>
        <taxon>Bacilli</taxon>
        <taxon>Bacillales</taxon>
        <taxon>Bacillaceae</taxon>
        <taxon>Bacillus</taxon>
        <taxon>Bacillus cereus group</taxon>
    </lineage>
</organism>
<dbReference type="EMBL" id="ACMP01000067">
    <property type="protein sequence ID" value="EEL70919.1"/>
    <property type="molecule type" value="Genomic_DNA"/>
</dbReference>
<proteinExistence type="predicted"/>
<keyword evidence="1" id="KW-0812">Transmembrane</keyword>
<dbReference type="AlphaFoldDB" id="C2XU26"/>
<keyword evidence="1" id="KW-0472">Membrane</keyword>
<feature type="transmembrane region" description="Helical" evidence="1">
    <location>
        <begin position="12"/>
        <end position="33"/>
    </location>
</feature>
<dbReference type="HOGENOM" id="CLU_3304364_0_0_9"/>
<comment type="caution">
    <text evidence="2">The sequence shown here is derived from an EMBL/GenBank/DDBJ whole genome shotgun (WGS) entry which is preliminary data.</text>
</comment>